<evidence type="ECO:0000313" key="5">
    <source>
        <dbReference type="Proteomes" id="UP001428817"/>
    </source>
</evidence>
<accession>A0ABP9RAA5</accession>
<dbReference type="PANTHER" id="PTHR30055:SF187">
    <property type="entry name" value="TRANSCRIPTIONAL REGULATORY PROTEIN"/>
    <property type="match status" value="1"/>
</dbReference>
<evidence type="ECO:0000259" key="3">
    <source>
        <dbReference type="PROSITE" id="PS50977"/>
    </source>
</evidence>
<dbReference type="SUPFAM" id="SSF46689">
    <property type="entry name" value="Homeodomain-like"/>
    <property type="match status" value="1"/>
</dbReference>
<evidence type="ECO:0000256" key="1">
    <source>
        <dbReference type="ARBA" id="ARBA00023125"/>
    </source>
</evidence>
<dbReference type="Gene3D" id="1.10.357.10">
    <property type="entry name" value="Tetracycline Repressor, domain 2"/>
    <property type="match status" value="1"/>
</dbReference>
<name>A0ABP9RAA5_9PSEU</name>
<protein>
    <recommendedName>
        <fullName evidence="3">HTH tetR-type domain-containing protein</fullName>
    </recommendedName>
</protein>
<evidence type="ECO:0000256" key="2">
    <source>
        <dbReference type="PROSITE-ProRule" id="PRU00335"/>
    </source>
</evidence>
<sequence>MARSRGSPRSGRVNAYTPCKNGGAVGPGGSVAVVMETLPILGTLTYQLDGTPLYRVPASAKPYTVLPMTTARHPEPAEPALQTEPATPDFRRRLLDGLASSIADDGYRATTVADIVRRARTSRRTFYQHFPDKESCYVALLAEANAAMIRHISASVDPAAPWRTQVRQAIEAWIRSAESSPTLMVSWIRDLPSLGNAARRLQREAMAGFVVMVQTLADNDQWRDAGLGPISRQHAILLLGGLRELTATTLEDGGRMSDLAEVAVAGSIALFGPRPEG</sequence>
<evidence type="ECO:0000313" key="4">
    <source>
        <dbReference type="EMBL" id="GAA5173422.1"/>
    </source>
</evidence>
<dbReference type="PROSITE" id="PS50977">
    <property type="entry name" value="HTH_TETR_2"/>
    <property type="match status" value="1"/>
</dbReference>
<dbReference type="Proteomes" id="UP001428817">
    <property type="component" value="Unassembled WGS sequence"/>
</dbReference>
<dbReference type="InterPro" id="IPR001647">
    <property type="entry name" value="HTH_TetR"/>
</dbReference>
<dbReference type="InterPro" id="IPR050109">
    <property type="entry name" value="HTH-type_TetR-like_transc_reg"/>
</dbReference>
<gene>
    <name evidence="4" type="ORF">GCM10023321_74950</name>
</gene>
<dbReference type="PANTHER" id="PTHR30055">
    <property type="entry name" value="HTH-TYPE TRANSCRIPTIONAL REGULATOR RUTR"/>
    <property type="match status" value="1"/>
</dbReference>
<dbReference type="InterPro" id="IPR009057">
    <property type="entry name" value="Homeodomain-like_sf"/>
</dbReference>
<feature type="domain" description="HTH tetR-type" evidence="3">
    <location>
        <begin position="88"/>
        <end position="148"/>
    </location>
</feature>
<comment type="caution">
    <text evidence="4">The sequence shown here is derived from an EMBL/GenBank/DDBJ whole genome shotgun (WGS) entry which is preliminary data.</text>
</comment>
<organism evidence="4 5">
    <name type="scientific">Pseudonocardia eucalypti</name>
    <dbReference type="NCBI Taxonomy" id="648755"/>
    <lineage>
        <taxon>Bacteria</taxon>
        <taxon>Bacillati</taxon>
        <taxon>Actinomycetota</taxon>
        <taxon>Actinomycetes</taxon>
        <taxon>Pseudonocardiales</taxon>
        <taxon>Pseudonocardiaceae</taxon>
        <taxon>Pseudonocardia</taxon>
    </lineage>
</organism>
<keyword evidence="5" id="KW-1185">Reference proteome</keyword>
<proteinExistence type="predicted"/>
<dbReference type="Pfam" id="PF00440">
    <property type="entry name" value="TetR_N"/>
    <property type="match status" value="1"/>
</dbReference>
<feature type="DNA-binding region" description="H-T-H motif" evidence="2">
    <location>
        <begin position="111"/>
        <end position="130"/>
    </location>
</feature>
<dbReference type="EMBL" id="BAABJP010000056">
    <property type="protein sequence ID" value="GAA5173422.1"/>
    <property type="molecule type" value="Genomic_DNA"/>
</dbReference>
<keyword evidence="1 2" id="KW-0238">DNA-binding</keyword>
<reference evidence="5" key="1">
    <citation type="journal article" date="2019" name="Int. J. Syst. Evol. Microbiol.">
        <title>The Global Catalogue of Microorganisms (GCM) 10K type strain sequencing project: providing services to taxonomists for standard genome sequencing and annotation.</title>
        <authorList>
            <consortium name="The Broad Institute Genomics Platform"/>
            <consortium name="The Broad Institute Genome Sequencing Center for Infectious Disease"/>
            <person name="Wu L."/>
            <person name="Ma J."/>
        </authorList>
    </citation>
    <scope>NUCLEOTIDE SEQUENCE [LARGE SCALE GENOMIC DNA]</scope>
    <source>
        <strain evidence="5">JCM 18303</strain>
    </source>
</reference>